<accession>A0A8J2QSI3</accession>
<protein>
    <submittedName>
        <fullName evidence="1">(African queen) hypothetical protein</fullName>
    </submittedName>
</protein>
<name>A0A8J2QSI3_9NEOP</name>
<sequence length="106" mass="12109">MKPKYSLFLKGDYKPAPLSVEPSIYNERMKQKENDGFPKLLRKVSVLVKKVPGAQTRDGGSTSVSDDVEAVWERGMANSGRRQRLVIKLIAARQRTRLRRRALRVI</sequence>
<dbReference type="AlphaFoldDB" id="A0A8J2QSI3"/>
<comment type="caution">
    <text evidence="1">The sequence shown here is derived from an EMBL/GenBank/DDBJ whole genome shotgun (WGS) entry which is preliminary data.</text>
</comment>
<reference evidence="1" key="1">
    <citation type="submission" date="2021-09" db="EMBL/GenBank/DDBJ databases">
        <authorList>
            <person name="Martin H S."/>
        </authorList>
    </citation>
    <scope>NUCLEOTIDE SEQUENCE</scope>
</reference>
<gene>
    <name evidence="1" type="ORF">DCHRY22_LOCUS6105</name>
</gene>
<proteinExistence type="predicted"/>
<dbReference type="EMBL" id="CAKASE010000053">
    <property type="protein sequence ID" value="CAG9565213.1"/>
    <property type="molecule type" value="Genomic_DNA"/>
</dbReference>
<evidence type="ECO:0000313" key="1">
    <source>
        <dbReference type="EMBL" id="CAG9565213.1"/>
    </source>
</evidence>
<evidence type="ECO:0000313" key="2">
    <source>
        <dbReference type="Proteomes" id="UP000789524"/>
    </source>
</evidence>
<keyword evidence="2" id="KW-1185">Reference proteome</keyword>
<organism evidence="1 2">
    <name type="scientific">Danaus chrysippus</name>
    <name type="common">African queen</name>
    <dbReference type="NCBI Taxonomy" id="151541"/>
    <lineage>
        <taxon>Eukaryota</taxon>
        <taxon>Metazoa</taxon>
        <taxon>Ecdysozoa</taxon>
        <taxon>Arthropoda</taxon>
        <taxon>Hexapoda</taxon>
        <taxon>Insecta</taxon>
        <taxon>Pterygota</taxon>
        <taxon>Neoptera</taxon>
        <taxon>Endopterygota</taxon>
        <taxon>Lepidoptera</taxon>
        <taxon>Glossata</taxon>
        <taxon>Ditrysia</taxon>
        <taxon>Papilionoidea</taxon>
        <taxon>Nymphalidae</taxon>
        <taxon>Danainae</taxon>
        <taxon>Danaini</taxon>
        <taxon>Danaina</taxon>
        <taxon>Danaus</taxon>
        <taxon>Anosia</taxon>
    </lineage>
</organism>
<dbReference type="Proteomes" id="UP000789524">
    <property type="component" value="Unassembled WGS sequence"/>
</dbReference>